<comment type="caution">
    <text evidence="2">The sequence shown here is derived from an EMBL/GenBank/DDBJ whole genome shotgun (WGS) entry which is preliminary data.</text>
</comment>
<dbReference type="Gene3D" id="3.40.50.12780">
    <property type="entry name" value="N-terminal domain of ligase-like"/>
    <property type="match status" value="1"/>
</dbReference>
<dbReference type="OrthoDB" id="6509636at2759"/>
<name>A0A9W8K6N6_9AGAR</name>
<sequence length="235" mass="25624">MTLFGPKAPLPPIPDDVSIPQFMLRAADPSRPLRPSNIPFFIEDKTGRAISFEEVHYRTYALANALSIKWNIGINDVVCLFTPNHIVRCSPANPNYTSDELKYQLTTSNAKLLITHPNCLDTARIAAHAYGLTDASIVLLDPSPTSGITTAEELISFGASRPENYKAIVYKPGETKKTLAFLSFSSGTTGKPKAVAIAHFSVVANISQMAAHYHMDDPSYPHKRIIPGDVIMGGE</sequence>
<feature type="domain" description="AMP-dependent synthetase/ligase" evidence="1">
    <location>
        <begin position="89"/>
        <end position="214"/>
    </location>
</feature>
<dbReference type="AlphaFoldDB" id="A0A9W8K6N6"/>
<accession>A0A9W8K6N6</accession>
<keyword evidence="3" id="KW-1185">Reference proteome</keyword>
<dbReference type="GO" id="GO:0016405">
    <property type="term" value="F:CoA-ligase activity"/>
    <property type="evidence" value="ECO:0007669"/>
    <property type="project" value="TreeGrafter"/>
</dbReference>
<dbReference type="PROSITE" id="PS00455">
    <property type="entry name" value="AMP_BINDING"/>
    <property type="match status" value="1"/>
</dbReference>
<dbReference type="Pfam" id="PF00501">
    <property type="entry name" value="AMP-binding"/>
    <property type="match status" value="1"/>
</dbReference>
<evidence type="ECO:0000259" key="1">
    <source>
        <dbReference type="Pfam" id="PF00501"/>
    </source>
</evidence>
<dbReference type="PANTHER" id="PTHR24096:SF422">
    <property type="entry name" value="BCDNA.GH02901"/>
    <property type="match status" value="1"/>
</dbReference>
<evidence type="ECO:0000313" key="3">
    <source>
        <dbReference type="Proteomes" id="UP001148786"/>
    </source>
</evidence>
<dbReference type="InterPro" id="IPR020845">
    <property type="entry name" value="AMP-binding_CS"/>
</dbReference>
<proteinExistence type="predicted"/>
<dbReference type="PANTHER" id="PTHR24096">
    <property type="entry name" value="LONG-CHAIN-FATTY-ACID--COA LIGASE"/>
    <property type="match status" value="1"/>
</dbReference>
<dbReference type="SUPFAM" id="SSF56801">
    <property type="entry name" value="Acetyl-CoA synthetase-like"/>
    <property type="match status" value="1"/>
</dbReference>
<organism evidence="2 3">
    <name type="scientific">Agrocybe chaxingu</name>
    <dbReference type="NCBI Taxonomy" id="84603"/>
    <lineage>
        <taxon>Eukaryota</taxon>
        <taxon>Fungi</taxon>
        <taxon>Dikarya</taxon>
        <taxon>Basidiomycota</taxon>
        <taxon>Agaricomycotina</taxon>
        <taxon>Agaricomycetes</taxon>
        <taxon>Agaricomycetidae</taxon>
        <taxon>Agaricales</taxon>
        <taxon>Agaricineae</taxon>
        <taxon>Strophariaceae</taxon>
        <taxon>Agrocybe</taxon>
    </lineage>
</organism>
<dbReference type="InterPro" id="IPR042099">
    <property type="entry name" value="ANL_N_sf"/>
</dbReference>
<protein>
    <recommendedName>
        <fullName evidence="1">AMP-dependent synthetase/ligase domain-containing protein</fullName>
    </recommendedName>
</protein>
<evidence type="ECO:0000313" key="2">
    <source>
        <dbReference type="EMBL" id="KAJ3514401.1"/>
    </source>
</evidence>
<reference evidence="2" key="1">
    <citation type="submission" date="2022-07" db="EMBL/GenBank/DDBJ databases">
        <title>Genome Sequence of Agrocybe chaxingu.</title>
        <authorList>
            <person name="Buettner E."/>
        </authorList>
    </citation>
    <scope>NUCLEOTIDE SEQUENCE</scope>
    <source>
        <strain evidence="2">MP-N11</strain>
    </source>
</reference>
<dbReference type="Proteomes" id="UP001148786">
    <property type="component" value="Unassembled WGS sequence"/>
</dbReference>
<gene>
    <name evidence="2" type="ORF">NLJ89_g2402</name>
</gene>
<dbReference type="EMBL" id="JANKHO010000147">
    <property type="protein sequence ID" value="KAJ3514401.1"/>
    <property type="molecule type" value="Genomic_DNA"/>
</dbReference>
<dbReference type="InterPro" id="IPR000873">
    <property type="entry name" value="AMP-dep_synth/lig_dom"/>
</dbReference>